<reference evidence="9 10" key="1">
    <citation type="submission" date="2016-12" db="EMBL/GenBank/DDBJ databases">
        <title>Genome sequencing of Methylocaldum marinum.</title>
        <authorList>
            <person name="Takeuchi M."/>
            <person name="Kamagata Y."/>
            <person name="Hiraoka S."/>
            <person name="Oshima K."/>
            <person name="Hattori M."/>
            <person name="Iwasaki W."/>
        </authorList>
    </citation>
    <scope>NUCLEOTIDE SEQUENCE [LARGE SCALE GENOMIC DNA]</scope>
    <source>
        <strain evidence="9 10">S8</strain>
    </source>
</reference>
<dbReference type="InterPro" id="IPR017475">
    <property type="entry name" value="EPS_sugar_tfrase"/>
</dbReference>
<keyword evidence="10" id="KW-1185">Reference proteome</keyword>
<feature type="transmembrane region" description="Helical" evidence="7">
    <location>
        <begin position="39"/>
        <end position="56"/>
    </location>
</feature>
<keyword evidence="3 9" id="KW-0808">Transferase</keyword>
<keyword evidence="6 7" id="KW-0472">Membrane</keyword>
<feature type="transmembrane region" description="Helical" evidence="7">
    <location>
        <begin position="68"/>
        <end position="92"/>
    </location>
</feature>
<dbReference type="NCBIfam" id="TIGR03023">
    <property type="entry name" value="WcaJ_sugtrans"/>
    <property type="match status" value="1"/>
</dbReference>
<dbReference type="GO" id="GO:0009242">
    <property type="term" value="P:colanic acid biosynthetic process"/>
    <property type="evidence" value="ECO:0007669"/>
    <property type="project" value="TreeGrafter"/>
</dbReference>
<dbReference type="GO" id="GO:0089702">
    <property type="term" value="F:undecaprenyl-phosphate glucose phosphotransferase activity"/>
    <property type="evidence" value="ECO:0007669"/>
    <property type="project" value="TreeGrafter"/>
</dbReference>
<evidence type="ECO:0000256" key="7">
    <source>
        <dbReference type="SAM" id="Phobius"/>
    </source>
</evidence>
<evidence type="ECO:0000256" key="1">
    <source>
        <dbReference type="ARBA" id="ARBA00004141"/>
    </source>
</evidence>
<dbReference type="Pfam" id="PF02397">
    <property type="entry name" value="Bac_transf"/>
    <property type="match status" value="1"/>
</dbReference>
<dbReference type="KEGG" id="mmai:sS8_2298"/>
<evidence type="ECO:0000313" key="9">
    <source>
        <dbReference type="EMBL" id="BBA34250.1"/>
    </source>
</evidence>
<feature type="transmembrane region" description="Helical" evidence="7">
    <location>
        <begin position="12"/>
        <end position="33"/>
    </location>
</feature>
<keyword evidence="5 7" id="KW-1133">Transmembrane helix</keyword>
<dbReference type="InterPro" id="IPR017473">
    <property type="entry name" value="Undecaprenyl-P_gluc_Ptfrase"/>
</dbReference>
<feature type="domain" description="Bacterial sugar transferase" evidence="8">
    <location>
        <begin position="269"/>
        <end position="453"/>
    </location>
</feature>
<dbReference type="Proteomes" id="UP000266313">
    <property type="component" value="Chromosome"/>
</dbReference>
<evidence type="ECO:0000256" key="3">
    <source>
        <dbReference type="ARBA" id="ARBA00022679"/>
    </source>
</evidence>
<evidence type="ECO:0000259" key="8">
    <source>
        <dbReference type="Pfam" id="PF02397"/>
    </source>
</evidence>
<evidence type="ECO:0000256" key="5">
    <source>
        <dbReference type="ARBA" id="ARBA00022989"/>
    </source>
</evidence>
<feature type="transmembrane region" description="Helical" evidence="7">
    <location>
        <begin position="274"/>
        <end position="295"/>
    </location>
</feature>
<keyword evidence="4 7" id="KW-0812">Transmembrane</keyword>
<sequence>MQAIERPSVLLVKSLLNPIVIVACFVLTVHFYGLKIEKHYFLLLVITFLIASLIFDEIDLAPDFKSSFLRLSGSIFSRWIFLFGFLAILGFAAKMSDDFSRKLVLTWFLVTPVVLVTFQLLARRLLKSVVSQENSQRRAIIVGVNELGLKLAEQFESTPYLGISFAGFFDDRSLQRLGVSDIKLLGKMDNVAEFVRANSVHLIYIALPMMAQPRIFGLLDKLRDTTASIYFVPDIFVFDLIQARFGTINGIPVVAVCESPFHGINRVTKRLMDIALSSLILILISPLMLVIAIGVKLSSPGPVIFKQRRYGLDGEEIKVYKFRTMTVLEDGGNVRQASKDDKRITRFGGFLRRTSLDELPQFINVLQGRMSIVGPRPHAVAHNELYRTQIKGYMIRHKVKPGITGWAQVNGLRGETDTLQKMKARIDFDLDYLRNWSPSLDLWIILRTAGVFLKQDTAY</sequence>
<comment type="subcellular location">
    <subcellularLocation>
        <location evidence="1">Membrane</location>
        <topology evidence="1">Multi-pass membrane protein</topology>
    </subcellularLocation>
</comment>
<dbReference type="GO" id="GO:0016020">
    <property type="term" value="C:membrane"/>
    <property type="evidence" value="ECO:0007669"/>
    <property type="project" value="UniProtKB-SubCell"/>
</dbReference>
<evidence type="ECO:0000313" key="10">
    <source>
        <dbReference type="Proteomes" id="UP000266313"/>
    </source>
</evidence>
<dbReference type="PANTHER" id="PTHR30576:SF21">
    <property type="entry name" value="UDP-GLUCOSE:UNDECAPRENYL-PHOSPHATE GLUCOSE-1-PHOSPHATE TRANSFERASE"/>
    <property type="match status" value="1"/>
</dbReference>
<comment type="similarity">
    <text evidence="2">Belongs to the bacterial sugar transferase family.</text>
</comment>
<dbReference type="PANTHER" id="PTHR30576">
    <property type="entry name" value="COLANIC BIOSYNTHESIS UDP-GLUCOSE LIPID CARRIER TRANSFERASE"/>
    <property type="match status" value="1"/>
</dbReference>
<gene>
    <name evidence="9" type="ORF">sS8_2298</name>
</gene>
<dbReference type="NCBIfam" id="TIGR03025">
    <property type="entry name" value="EPS_sugtrans"/>
    <property type="match status" value="1"/>
</dbReference>
<accession>A0A250KRH0</accession>
<evidence type="ECO:0000256" key="6">
    <source>
        <dbReference type="ARBA" id="ARBA00023136"/>
    </source>
</evidence>
<organism evidence="9 10">
    <name type="scientific">Methylocaldum marinum</name>
    <dbReference type="NCBI Taxonomy" id="1432792"/>
    <lineage>
        <taxon>Bacteria</taxon>
        <taxon>Pseudomonadati</taxon>
        <taxon>Pseudomonadota</taxon>
        <taxon>Gammaproteobacteria</taxon>
        <taxon>Methylococcales</taxon>
        <taxon>Methylococcaceae</taxon>
        <taxon>Methylocaldum</taxon>
    </lineage>
</organism>
<dbReference type="InterPro" id="IPR036291">
    <property type="entry name" value="NAD(P)-bd_dom_sf"/>
</dbReference>
<dbReference type="SUPFAM" id="SSF51735">
    <property type="entry name" value="NAD(P)-binding Rossmann-fold domains"/>
    <property type="match status" value="1"/>
</dbReference>
<evidence type="ECO:0000256" key="4">
    <source>
        <dbReference type="ARBA" id="ARBA00022692"/>
    </source>
</evidence>
<dbReference type="Gene3D" id="3.40.50.720">
    <property type="entry name" value="NAD(P)-binding Rossmann-like Domain"/>
    <property type="match status" value="1"/>
</dbReference>
<dbReference type="Pfam" id="PF13727">
    <property type="entry name" value="CoA_binding_3"/>
    <property type="match status" value="1"/>
</dbReference>
<dbReference type="PROSITE" id="PS51257">
    <property type="entry name" value="PROKAR_LIPOPROTEIN"/>
    <property type="match status" value="1"/>
</dbReference>
<evidence type="ECO:0000256" key="2">
    <source>
        <dbReference type="ARBA" id="ARBA00006464"/>
    </source>
</evidence>
<dbReference type="EMBL" id="AP017928">
    <property type="protein sequence ID" value="BBA34250.1"/>
    <property type="molecule type" value="Genomic_DNA"/>
</dbReference>
<protein>
    <submittedName>
        <fullName evidence="9">Sugar transferase</fullName>
    </submittedName>
</protein>
<dbReference type="InterPro" id="IPR003362">
    <property type="entry name" value="Bact_transf"/>
</dbReference>
<feature type="transmembrane region" description="Helical" evidence="7">
    <location>
        <begin position="104"/>
        <end position="122"/>
    </location>
</feature>
<dbReference type="RefSeq" id="WP_232020602.1">
    <property type="nucleotide sequence ID" value="NZ_AP017928.1"/>
</dbReference>
<name>A0A250KRH0_9GAMM</name>
<dbReference type="AlphaFoldDB" id="A0A250KRH0"/>
<proteinExistence type="inferred from homology"/>